<evidence type="ECO:0000256" key="2">
    <source>
        <dbReference type="ARBA" id="ARBA00008791"/>
    </source>
</evidence>
<sequence>MQISKLLVIVGDEDRYDPAIEQAVELALAIGASVTLAIQPAPAAQARHTDNLSRQKSLAKGFLDRGMHVEPEVRRIKPSAKALVKLARACDADLVILQAQVNGDVSFDLELMRLAPCPVLFARERAAPGQAKLFVAAPASCEDLDDGVANAEVVETARLISHARKAKMHLFSVYDQAALLRHSEHYSLAEIPSYETLASACKRFAAQLGVPNVHHHLIVGSCAHTLCAYANRCGYDTVVITSPHRAWQFATLEYLLASLTCSLLVVHAKARQQQLAIPRSQASRDPLVLSL</sequence>
<keyword evidence="8" id="KW-1185">Reference proteome</keyword>
<dbReference type="AlphaFoldDB" id="A0A923K5I5"/>
<dbReference type="Pfam" id="PF00582">
    <property type="entry name" value="Usp"/>
    <property type="match status" value="1"/>
</dbReference>
<protein>
    <submittedName>
        <fullName evidence="6">Universal stress protein</fullName>
    </submittedName>
</protein>
<evidence type="ECO:0000259" key="5">
    <source>
        <dbReference type="Pfam" id="PF00582"/>
    </source>
</evidence>
<evidence type="ECO:0000256" key="4">
    <source>
        <dbReference type="ARBA" id="ARBA00037131"/>
    </source>
</evidence>
<dbReference type="GO" id="GO:0005737">
    <property type="term" value="C:cytoplasm"/>
    <property type="evidence" value="ECO:0007669"/>
    <property type="project" value="UniProtKB-SubCell"/>
</dbReference>
<accession>A0A923K5I5</accession>
<keyword evidence="3" id="KW-0963">Cytoplasm</keyword>
<dbReference type="InterPro" id="IPR006016">
    <property type="entry name" value="UspA"/>
</dbReference>
<comment type="caution">
    <text evidence="6">The sequence shown here is derived from an EMBL/GenBank/DDBJ whole genome shotgun (WGS) entry which is preliminary data.</text>
</comment>
<comment type="similarity">
    <text evidence="2">Belongs to the universal stress protein A family.</text>
</comment>
<reference evidence="6 8" key="1">
    <citation type="journal article" date="2020" name="Microorganisms">
        <title>Reliable Identification of Environmental Pseudomonas Isolates Using the rpoD Gene.</title>
        <authorList>
            <consortium name="The Broad Institute Genome Sequencing Platform"/>
            <person name="Girard L."/>
            <person name="Lood C."/>
            <person name="Rokni-Zadeh H."/>
            <person name="van Noort V."/>
            <person name="Lavigne R."/>
            <person name="De Mot R."/>
        </authorList>
    </citation>
    <scope>NUCLEOTIDE SEQUENCE</scope>
    <source>
        <strain evidence="6 8">RW4S2</strain>
    </source>
</reference>
<evidence type="ECO:0000256" key="1">
    <source>
        <dbReference type="ARBA" id="ARBA00004496"/>
    </source>
</evidence>
<evidence type="ECO:0000313" key="8">
    <source>
        <dbReference type="Proteomes" id="UP000628137"/>
    </source>
</evidence>
<reference evidence="6" key="2">
    <citation type="submission" date="2020-07" db="EMBL/GenBank/DDBJ databases">
        <authorList>
            <person name="Lood C."/>
            <person name="Girard L."/>
        </authorList>
    </citation>
    <scope>NUCLEOTIDE SEQUENCE</scope>
    <source>
        <strain evidence="6">RW4S2</strain>
    </source>
</reference>
<dbReference type="SUPFAM" id="SSF52402">
    <property type="entry name" value="Adenine nucleotide alpha hydrolases-like"/>
    <property type="match status" value="2"/>
</dbReference>
<comment type="subcellular location">
    <subcellularLocation>
        <location evidence="1">Cytoplasm</location>
    </subcellularLocation>
</comment>
<name>A0A923K5I5_9PSED</name>
<evidence type="ECO:0000313" key="6">
    <source>
        <dbReference type="EMBL" id="MBC3471256.1"/>
    </source>
</evidence>
<gene>
    <name evidence="7" type="ORF">HU738_012315</name>
    <name evidence="6" type="ORF">HU738_11885</name>
</gene>
<feature type="domain" description="UspA" evidence="5">
    <location>
        <begin position="149"/>
        <end position="267"/>
    </location>
</feature>
<evidence type="ECO:0000313" key="7">
    <source>
        <dbReference type="EMBL" id="MBV4541832.1"/>
    </source>
</evidence>
<evidence type="ECO:0000256" key="3">
    <source>
        <dbReference type="ARBA" id="ARBA00022490"/>
    </source>
</evidence>
<organism evidence="6">
    <name type="scientific">Pseudomonas vlassakiae</name>
    <dbReference type="NCBI Taxonomy" id="485888"/>
    <lineage>
        <taxon>Bacteria</taxon>
        <taxon>Pseudomonadati</taxon>
        <taxon>Pseudomonadota</taxon>
        <taxon>Gammaproteobacteria</taxon>
        <taxon>Pseudomonadales</taxon>
        <taxon>Pseudomonadaceae</taxon>
        <taxon>Pseudomonas</taxon>
    </lineage>
</organism>
<dbReference type="RefSeq" id="WP_186602723.1">
    <property type="nucleotide sequence ID" value="NZ_JABWRP020000008.1"/>
</dbReference>
<proteinExistence type="inferred from homology"/>
<dbReference type="EMBL" id="JABWRP010000007">
    <property type="protein sequence ID" value="MBC3471256.1"/>
    <property type="molecule type" value="Genomic_DNA"/>
</dbReference>
<dbReference type="PANTHER" id="PTHR47892:SF1">
    <property type="entry name" value="UNIVERSAL STRESS PROTEIN E"/>
    <property type="match status" value="1"/>
</dbReference>
<reference evidence="7" key="3">
    <citation type="submission" date="2021-06" db="EMBL/GenBank/DDBJ databases">
        <title>Updating the genus Pseudomonas: Description of 43 new species and partition of the Pseudomonas putida group.</title>
        <authorList>
            <person name="Girard L."/>
            <person name="Lood C."/>
            <person name="Vandamme P."/>
            <person name="Rokni-Zadeh H."/>
            <person name="Van Noort V."/>
            <person name="Hofte M."/>
            <person name="Lavigne R."/>
            <person name="De Mot R."/>
        </authorList>
    </citation>
    <scope>NUCLEOTIDE SEQUENCE</scope>
    <source>
        <strain evidence="7">RW4S2</strain>
    </source>
</reference>
<comment type="function">
    <text evidence="4">Required for resistance to DNA-damaging agents.</text>
</comment>
<dbReference type="Gene3D" id="3.40.50.12370">
    <property type="match status" value="1"/>
</dbReference>
<dbReference type="CDD" id="cd00293">
    <property type="entry name" value="USP-like"/>
    <property type="match status" value="1"/>
</dbReference>
<dbReference type="Proteomes" id="UP000628137">
    <property type="component" value="Unassembled WGS sequence"/>
</dbReference>
<dbReference type="EMBL" id="JABWRP020000008">
    <property type="protein sequence ID" value="MBV4541832.1"/>
    <property type="molecule type" value="Genomic_DNA"/>
</dbReference>
<dbReference type="PANTHER" id="PTHR47892">
    <property type="entry name" value="UNIVERSAL STRESS PROTEIN E"/>
    <property type="match status" value="1"/>
</dbReference>